<dbReference type="PATRIC" id="fig|570156.3.peg.511"/>
<dbReference type="PROSITE" id="PS51257">
    <property type="entry name" value="PROKAR_LIPOPROTEIN"/>
    <property type="match status" value="1"/>
</dbReference>
<dbReference type="Pfam" id="PF00128">
    <property type="entry name" value="Alpha-amylase"/>
    <property type="match status" value="2"/>
</dbReference>
<reference evidence="3 4" key="1">
    <citation type="submission" date="2015-09" db="EMBL/GenBank/DDBJ databases">
        <title>Draft Genome Sequence of Pseudoalteromonas lipolytica UCD-48B.</title>
        <authorList>
            <person name="Krusor M."/>
            <person name="Coil D.A."/>
            <person name="Lang J.M."/>
            <person name="Eisen J.A."/>
            <person name="Alexiev A."/>
        </authorList>
    </citation>
    <scope>NUCLEOTIDE SEQUENCE [LARGE SCALE GENOMIC DNA]</scope>
    <source>
        <strain evidence="3 4">UCD-48B</strain>
    </source>
</reference>
<gene>
    <name evidence="3" type="ORF">AOG27_02580</name>
</gene>
<dbReference type="SMART" id="SM00642">
    <property type="entry name" value="Aamy"/>
    <property type="match status" value="1"/>
</dbReference>
<organism evidence="3 4">
    <name type="scientific">Pseudoalteromonas lipolytica</name>
    <dbReference type="NCBI Taxonomy" id="570156"/>
    <lineage>
        <taxon>Bacteria</taxon>
        <taxon>Pseudomonadati</taxon>
        <taxon>Pseudomonadota</taxon>
        <taxon>Gammaproteobacteria</taxon>
        <taxon>Alteromonadales</taxon>
        <taxon>Pseudoalteromonadaceae</taxon>
        <taxon>Pseudoalteromonas</taxon>
    </lineage>
</organism>
<dbReference type="SUPFAM" id="SSF51445">
    <property type="entry name" value="(Trans)glycosidases"/>
    <property type="match status" value="1"/>
</dbReference>
<feature type="domain" description="Glycosyl hydrolase family 13 catalytic" evidence="2">
    <location>
        <begin position="50"/>
        <end position="488"/>
    </location>
</feature>
<feature type="signal peptide" evidence="1">
    <location>
        <begin position="1"/>
        <end position="22"/>
    </location>
</feature>
<dbReference type="Gene3D" id="2.60.40.1180">
    <property type="entry name" value="Golgi alpha-mannosidase II"/>
    <property type="match status" value="1"/>
</dbReference>
<comment type="caution">
    <text evidence="3">The sequence shown here is derived from an EMBL/GenBank/DDBJ whole genome shotgun (WGS) entry which is preliminary data.</text>
</comment>
<dbReference type="OrthoDB" id="9805159at2"/>
<dbReference type="InterPro" id="IPR013780">
    <property type="entry name" value="Glyco_hydro_b"/>
</dbReference>
<dbReference type="InterPro" id="IPR006047">
    <property type="entry name" value="GH13_cat_dom"/>
</dbReference>
<dbReference type="AlphaFoldDB" id="A0A0P7DTL2"/>
<dbReference type="InterPro" id="IPR017853">
    <property type="entry name" value="GH"/>
</dbReference>
<dbReference type="EMBL" id="LJTC01000002">
    <property type="protein sequence ID" value="KPM84698.1"/>
    <property type="molecule type" value="Genomic_DNA"/>
</dbReference>
<dbReference type="GO" id="GO:0004556">
    <property type="term" value="F:alpha-amylase activity"/>
    <property type="evidence" value="ECO:0007669"/>
    <property type="project" value="TreeGrafter"/>
</dbReference>
<dbReference type="Gene3D" id="3.20.20.80">
    <property type="entry name" value="Glycosidases"/>
    <property type="match status" value="2"/>
</dbReference>
<dbReference type="PANTHER" id="PTHR10357">
    <property type="entry name" value="ALPHA-AMYLASE FAMILY MEMBER"/>
    <property type="match status" value="1"/>
</dbReference>
<evidence type="ECO:0000259" key="2">
    <source>
        <dbReference type="SMART" id="SM00642"/>
    </source>
</evidence>
<evidence type="ECO:0000256" key="1">
    <source>
        <dbReference type="SAM" id="SignalP"/>
    </source>
</evidence>
<proteinExistence type="predicted"/>
<evidence type="ECO:0000313" key="3">
    <source>
        <dbReference type="EMBL" id="KPM84698.1"/>
    </source>
</evidence>
<dbReference type="Proteomes" id="UP000050378">
    <property type="component" value="Unassembled WGS sequence"/>
</dbReference>
<dbReference type="PANTHER" id="PTHR10357:SF205">
    <property type="entry name" value="O-GLYCOSYL HYDROLASE FAMILY 13"/>
    <property type="match status" value="1"/>
</dbReference>
<dbReference type="GO" id="GO:0009313">
    <property type="term" value="P:oligosaccharide catabolic process"/>
    <property type="evidence" value="ECO:0007669"/>
    <property type="project" value="TreeGrafter"/>
</dbReference>
<sequence>MMTTYKLTALVVASVLGLTACGNDAPVQQNTQQQQSESSQAAISKPVVYQVFTRLFGNTNTTNKPWGTLEENGVGKFADFNDAALQGIKELGTTHVWYTGVPRHALVTDYTEYGLSQDDPDVVKGRAGSPYAVKDYYDVNPDLAINPERRLEEFVELINRTHKHGMKVVIDIVPNHVARNYESVAKPEGVKDFGAEDDTTKTYARDNNFYYVTGQSFQVPTSDSYQVLGGNPHPLADNQFAETPAKWTGNGARAAKPDINDWYETVKINYGVKPDGRYDFPTLPADYADKDYRAHYAFWQDKDLPNSWYKFRDIALYWLDKGVDGFRYDMAEMVPVEFWSFLNSSIKMQKSDAFILAEVYNPTLYRPYIQQGKMDYLYDKVGFYDTVKAVMQGKQSADTIFDIQSQVADIEEHMLHFLENHDEQRIASPDFAGSSEKGKPAMVVSTLMSRSPTLLYFGQAVGEDGSEDGGFGDPTRTSIFDYMGVPAHQAWMNNGKFDGGALSKQQADLRAYYTKLMSLNTLPAIVGGDMQAVELTGSEQVIAFTRKLGQQLVLVVSNFSENPQNVELTLNQTLLPKLNHSGLTFTDNLEKHADIAISEAATNAPIQLQLNGLSSAVFTLKADYE</sequence>
<protein>
    <submittedName>
        <fullName evidence="3">Alpha-amylase</fullName>
    </submittedName>
</protein>
<name>A0A0P7DTL2_9GAMM</name>
<dbReference type="SUPFAM" id="SSF51011">
    <property type="entry name" value="Glycosyl hydrolase domain"/>
    <property type="match status" value="1"/>
</dbReference>
<keyword evidence="1" id="KW-0732">Signal</keyword>
<evidence type="ECO:0000313" key="4">
    <source>
        <dbReference type="Proteomes" id="UP000050378"/>
    </source>
</evidence>
<accession>A0A0P7DTL2</accession>
<dbReference type="STRING" id="570156.AOG27_02580"/>
<feature type="chain" id="PRO_5006138034" evidence="1">
    <location>
        <begin position="23"/>
        <end position="625"/>
    </location>
</feature>
<dbReference type="CDD" id="cd11349">
    <property type="entry name" value="AmyAc_3"/>
    <property type="match status" value="1"/>
</dbReference>